<keyword evidence="1" id="KW-0732">Signal</keyword>
<dbReference type="EMBL" id="FTNE01000006">
    <property type="protein sequence ID" value="SIQ53794.1"/>
    <property type="molecule type" value="Genomic_DNA"/>
</dbReference>
<organism evidence="2 3">
    <name type="scientific">Acidiphilium rubrum</name>
    <dbReference type="NCBI Taxonomy" id="526"/>
    <lineage>
        <taxon>Bacteria</taxon>
        <taxon>Pseudomonadati</taxon>
        <taxon>Pseudomonadota</taxon>
        <taxon>Alphaproteobacteria</taxon>
        <taxon>Acetobacterales</taxon>
        <taxon>Acidocellaceae</taxon>
        <taxon>Acidiphilium</taxon>
    </lineage>
</organism>
<evidence type="ECO:0000313" key="2">
    <source>
        <dbReference type="EMBL" id="SIQ53794.1"/>
    </source>
</evidence>
<comment type="caution">
    <text evidence="2">The sequence shown here is derived from an EMBL/GenBank/DDBJ whole genome shotgun (WGS) entry which is preliminary data.</text>
</comment>
<evidence type="ECO:0000313" key="3">
    <source>
        <dbReference type="Proteomes" id="UP000186308"/>
    </source>
</evidence>
<dbReference type="InterPro" id="IPR023346">
    <property type="entry name" value="Lysozyme-like_dom_sf"/>
</dbReference>
<evidence type="ECO:0000256" key="1">
    <source>
        <dbReference type="SAM" id="SignalP"/>
    </source>
</evidence>
<sequence length="207" mass="20964">MTAVVLRAVAILGLILLSGHTARADGGCRAAAAIASRQYNLPPGLLAAIGVVESGRSAWPGNAKAAWPDTVDADGQGHWFATAADAAGFVRTAEANGAKSIDVGCFQIDLEAHPDAFPDLATGFTPAANAAYAAAFLARLHASLGSWHAATAAYHSATPARGLPYAALVSAAWHGIAATPAATLAPADRHVIHLAPPHGHLPLIITP</sequence>
<proteinExistence type="predicted"/>
<keyword evidence="3" id="KW-1185">Reference proteome</keyword>
<dbReference type="AlphaFoldDB" id="A0A8G2CKQ5"/>
<reference evidence="2 3" key="1">
    <citation type="submission" date="2017-01" db="EMBL/GenBank/DDBJ databases">
        <authorList>
            <person name="Varghese N."/>
            <person name="Submissions S."/>
        </authorList>
    </citation>
    <scope>NUCLEOTIDE SEQUENCE [LARGE SCALE GENOMIC DNA]</scope>
    <source>
        <strain evidence="2 3">ATCC 35905</strain>
    </source>
</reference>
<dbReference type="RefSeq" id="WP_051657403.1">
    <property type="nucleotide sequence ID" value="NZ_FTNE01000006.1"/>
</dbReference>
<feature type="chain" id="PRO_5034170928" evidence="1">
    <location>
        <begin position="25"/>
        <end position="207"/>
    </location>
</feature>
<dbReference type="SUPFAM" id="SSF53955">
    <property type="entry name" value="Lysozyme-like"/>
    <property type="match status" value="1"/>
</dbReference>
<dbReference type="OrthoDB" id="5945995at2"/>
<name>A0A8G2CKQ5_ACIRU</name>
<dbReference type="Proteomes" id="UP000186308">
    <property type="component" value="Unassembled WGS sequence"/>
</dbReference>
<feature type="signal peptide" evidence="1">
    <location>
        <begin position="1"/>
        <end position="24"/>
    </location>
</feature>
<accession>A0A8G2CKQ5</accession>
<dbReference type="Gene3D" id="1.10.530.10">
    <property type="match status" value="1"/>
</dbReference>
<protein>
    <submittedName>
        <fullName evidence="2">Transglycosylase SLT domain-containing protein</fullName>
    </submittedName>
</protein>
<gene>
    <name evidence="2" type="ORF">SAMN05421828_10621</name>
</gene>